<sequence>MLASTGQIPCSRSQWAGARMRCTTGITASRSLALVLPSSALESRSSMICASHRREALMLTIAATTLLSHPNSKALPLAPLGAVQVGEGKRSGITIQELKDVLARDIGEGMYFVTGNLSPEVFDDNCRFIDPTNDVTGLSRYRKALSILFDPALSKVSVCQKGKGREGKGYIAVPACEGSLAEAKKRAKVVPI</sequence>
<accession>A0ABQ7GBG9</accession>
<evidence type="ECO:0000313" key="2">
    <source>
        <dbReference type="Proteomes" id="UP000815325"/>
    </source>
</evidence>
<dbReference type="PANTHER" id="PTHR34123:SF3">
    <property type="entry name" value="SNOAL-LIKE DOMAIN-CONTAINING PROTEIN"/>
    <property type="match status" value="1"/>
</dbReference>
<name>A0ABQ7GBG9_DUNSA</name>
<keyword evidence="2" id="KW-1185">Reference proteome</keyword>
<proteinExistence type="predicted"/>
<dbReference type="Proteomes" id="UP000815325">
    <property type="component" value="Unassembled WGS sequence"/>
</dbReference>
<gene>
    <name evidence="1" type="ORF">DUNSADRAFT_12347</name>
</gene>
<protein>
    <submittedName>
        <fullName evidence="1">Uncharacterized protein</fullName>
    </submittedName>
</protein>
<dbReference type="PANTHER" id="PTHR34123">
    <property type="entry name" value="OS04G0578200 PROTEIN"/>
    <property type="match status" value="1"/>
</dbReference>
<dbReference type="EMBL" id="MU069908">
    <property type="protein sequence ID" value="KAF5831952.1"/>
    <property type="molecule type" value="Genomic_DNA"/>
</dbReference>
<reference evidence="1" key="1">
    <citation type="submission" date="2017-08" db="EMBL/GenBank/DDBJ databases">
        <authorList>
            <person name="Polle J.E."/>
            <person name="Barry K."/>
            <person name="Cushman J."/>
            <person name="Schmutz J."/>
            <person name="Tran D."/>
            <person name="Hathwaick L.T."/>
            <person name="Yim W.C."/>
            <person name="Jenkins J."/>
            <person name="Mckie-Krisberg Z.M."/>
            <person name="Prochnik S."/>
            <person name="Lindquist E."/>
            <person name="Dockter R.B."/>
            <person name="Adam C."/>
            <person name="Molina H."/>
            <person name="Bunkerborg J."/>
            <person name="Jin E."/>
            <person name="Buchheim M."/>
            <person name="Magnuson J."/>
        </authorList>
    </citation>
    <scope>NUCLEOTIDE SEQUENCE</scope>
    <source>
        <strain evidence="1">CCAP 19/18</strain>
    </source>
</reference>
<comment type="caution">
    <text evidence="1">The sequence shown here is derived from an EMBL/GenBank/DDBJ whole genome shotgun (WGS) entry which is preliminary data.</text>
</comment>
<evidence type="ECO:0000313" key="1">
    <source>
        <dbReference type="EMBL" id="KAF5831952.1"/>
    </source>
</evidence>
<organism evidence="1 2">
    <name type="scientific">Dunaliella salina</name>
    <name type="common">Green alga</name>
    <name type="synonym">Protococcus salinus</name>
    <dbReference type="NCBI Taxonomy" id="3046"/>
    <lineage>
        <taxon>Eukaryota</taxon>
        <taxon>Viridiplantae</taxon>
        <taxon>Chlorophyta</taxon>
        <taxon>core chlorophytes</taxon>
        <taxon>Chlorophyceae</taxon>
        <taxon>CS clade</taxon>
        <taxon>Chlamydomonadales</taxon>
        <taxon>Dunaliellaceae</taxon>
        <taxon>Dunaliella</taxon>
    </lineage>
</organism>